<keyword evidence="1" id="KW-1133">Transmembrane helix</keyword>
<feature type="transmembrane region" description="Helical" evidence="1">
    <location>
        <begin position="119"/>
        <end position="138"/>
    </location>
</feature>
<dbReference type="EMBL" id="CP000155">
    <property type="protein sequence ID" value="ABC33094.1"/>
    <property type="molecule type" value="Genomic_DNA"/>
</dbReference>
<dbReference type="OrthoDB" id="581693at2"/>
<keyword evidence="1" id="KW-0812">Transmembrane</keyword>
<feature type="transmembrane region" description="Helical" evidence="1">
    <location>
        <begin position="89"/>
        <end position="107"/>
    </location>
</feature>
<keyword evidence="3" id="KW-1185">Reference proteome</keyword>
<evidence type="ECO:0000256" key="1">
    <source>
        <dbReference type="SAM" id="Phobius"/>
    </source>
</evidence>
<feature type="transmembrane region" description="Helical" evidence="1">
    <location>
        <begin position="200"/>
        <end position="219"/>
    </location>
</feature>
<evidence type="ECO:0000313" key="2">
    <source>
        <dbReference type="EMBL" id="ABC33094.1"/>
    </source>
</evidence>
<dbReference type="InterPro" id="IPR045708">
    <property type="entry name" value="DUF6064"/>
</dbReference>
<dbReference type="KEGG" id="hch:HCH_06450"/>
<feature type="transmembrane region" description="Helical" evidence="1">
    <location>
        <begin position="158"/>
        <end position="179"/>
    </location>
</feature>
<feature type="transmembrane region" description="Helical" evidence="1">
    <location>
        <begin position="31"/>
        <end position="50"/>
    </location>
</feature>
<dbReference type="Proteomes" id="UP000000238">
    <property type="component" value="Chromosome"/>
</dbReference>
<keyword evidence="1" id="KW-0472">Membrane</keyword>
<evidence type="ECO:0000313" key="3">
    <source>
        <dbReference type="Proteomes" id="UP000000238"/>
    </source>
</evidence>
<organism evidence="2 3">
    <name type="scientific">Hahella chejuensis (strain KCTC 2396)</name>
    <dbReference type="NCBI Taxonomy" id="349521"/>
    <lineage>
        <taxon>Bacteria</taxon>
        <taxon>Pseudomonadati</taxon>
        <taxon>Pseudomonadota</taxon>
        <taxon>Gammaproteobacteria</taxon>
        <taxon>Oceanospirillales</taxon>
        <taxon>Hahellaceae</taxon>
        <taxon>Hahella</taxon>
    </lineage>
</organism>
<name>Q2S8D0_HAHCH</name>
<reference evidence="2 3" key="1">
    <citation type="journal article" date="2005" name="Nucleic Acids Res.">
        <title>Genomic blueprint of Hahella chejuensis, a marine microbe producing an algicidal agent.</title>
        <authorList>
            <person name="Jeong H."/>
            <person name="Yim J.H."/>
            <person name="Lee C."/>
            <person name="Choi S.-H."/>
            <person name="Park Y.K."/>
            <person name="Yoon S.H."/>
            <person name="Hur C.-G."/>
            <person name="Kang H.-Y."/>
            <person name="Kim D."/>
            <person name="Lee H.H."/>
            <person name="Park K.H."/>
            <person name="Park S.-H."/>
            <person name="Park H.-S."/>
            <person name="Lee H.K."/>
            <person name="Oh T.K."/>
            <person name="Kim J.F."/>
        </authorList>
    </citation>
    <scope>NUCLEOTIDE SEQUENCE [LARGE SCALE GENOMIC DNA]</scope>
    <source>
        <strain evidence="2 3">KCTC 2396</strain>
    </source>
</reference>
<dbReference type="STRING" id="349521.HCH_06450"/>
<dbReference type="AlphaFoldDB" id="Q2S8D0"/>
<dbReference type="RefSeq" id="WP_011400146.1">
    <property type="nucleotide sequence ID" value="NC_007645.1"/>
</dbReference>
<sequence>MSEWWTYSPEHFLLFSNRVYWRLFEMHNQAWWPWQWLFLLIGIGLLALMARPRPWSGKAVGVTLAALWLFVAWAFLWRRYAVINWAVEYVAYGFAAQAVLLCWLGVIKDRLRFAPLASRRFWLGASLFLYALLGHPLTTLFFDRPLAAAEVFGMAPDPLAIGSMGIVTAMSGGVARWLLPAPGCWCVASWLTLDTMAEPCAWIPMLALFWALAACWLGRKESPVPF</sequence>
<dbReference type="eggNOG" id="ENOG5032RXT">
    <property type="taxonomic scope" value="Bacteria"/>
</dbReference>
<proteinExistence type="predicted"/>
<dbReference type="HOGENOM" id="CLU_102141_0_0_6"/>
<accession>Q2S8D0</accession>
<dbReference type="Pfam" id="PF19540">
    <property type="entry name" value="DUF6064"/>
    <property type="match status" value="1"/>
</dbReference>
<protein>
    <submittedName>
        <fullName evidence="2">Permease of the major facilitator superfamily</fullName>
    </submittedName>
</protein>
<gene>
    <name evidence="2" type="ordered locus">HCH_06450</name>
</gene>
<feature type="transmembrane region" description="Helical" evidence="1">
    <location>
        <begin position="59"/>
        <end position="77"/>
    </location>
</feature>